<evidence type="ECO:0000313" key="5">
    <source>
        <dbReference type="EMBL" id="CAB4759183.1"/>
    </source>
</evidence>
<name>A0A6J6UKE5_9ZZZZ</name>
<dbReference type="EMBL" id="CAEZZH010000011">
    <property type="protein sequence ID" value="CAB4759183.1"/>
    <property type="molecule type" value="Genomic_DNA"/>
</dbReference>
<evidence type="ECO:0000313" key="11">
    <source>
        <dbReference type="EMBL" id="CAB5071508.1"/>
    </source>
</evidence>
<dbReference type="EMBL" id="CAFBQY010000005">
    <property type="protein sequence ID" value="CAB5071508.1"/>
    <property type="molecule type" value="Genomic_DNA"/>
</dbReference>
<dbReference type="AlphaFoldDB" id="A0A6J6UKE5"/>
<proteinExistence type="predicted"/>
<accession>A0A6J6UKE5</accession>
<feature type="compositionally biased region" description="Polar residues" evidence="1">
    <location>
        <begin position="72"/>
        <end position="94"/>
    </location>
</feature>
<dbReference type="EMBL" id="CAEZXC010000015">
    <property type="protein sequence ID" value="CAB4670339.1"/>
    <property type="molecule type" value="Genomic_DNA"/>
</dbReference>
<dbReference type="InterPro" id="IPR011055">
    <property type="entry name" value="Dup_hybrid_motif"/>
</dbReference>
<dbReference type="EMBL" id="CAFAZW010000012">
    <property type="protein sequence ID" value="CAB4842768.1"/>
    <property type="molecule type" value="Genomic_DNA"/>
</dbReference>
<evidence type="ECO:0000313" key="9">
    <source>
        <dbReference type="EMBL" id="CAB4984977.1"/>
    </source>
</evidence>
<protein>
    <submittedName>
        <fullName evidence="5">Unannotated protein</fullName>
    </submittedName>
</protein>
<dbReference type="EMBL" id="CAEZUM010000011">
    <property type="protein sequence ID" value="CAB4594966.1"/>
    <property type="molecule type" value="Genomic_DNA"/>
</dbReference>
<evidence type="ECO:0000313" key="6">
    <source>
        <dbReference type="EMBL" id="CAB4796224.1"/>
    </source>
</evidence>
<feature type="compositionally biased region" description="Gly residues" evidence="1">
    <location>
        <begin position="112"/>
        <end position="139"/>
    </location>
</feature>
<evidence type="ECO:0000313" key="2">
    <source>
        <dbReference type="EMBL" id="CAB4594966.1"/>
    </source>
</evidence>
<dbReference type="SUPFAM" id="SSF51261">
    <property type="entry name" value="Duplicated hybrid motif"/>
    <property type="match status" value="1"/>
</dbReference>
<dbReference type="EMBL" id="CAFAAN010000002">
    <property type="protein sequence ID" value="CAB4796224.1"/>
    <property type="molecule type" value="Genomic_DNA"/>
</dbReference>
<dbReference type="EMBL" id="CAFBOO010000005">
    <property type="protein sequence ID" value="CAB4984977.1"/>
    <property type="molecule type" value="Genomic_DNA"/>
</dbReference>
<reference evidence="5" key="1">
    <citation type="submission" date="2020-05" db="EMBL/GenBank/DDBJ databases">
        <authorList>
            <person name="Chiriac C."/>
            <person name="Salcher M."/>
            <person name="Ghai R."/>
            <person name="Kavagutti S V."/>
        </authorList>
    </citation>
    <scope>NUCLEOTIDE SEQUENCE</scope>
</reference>
<feature type="region of interest" description="Disordered" evidence="1">
    <location>
        <begin position="72"/>
        <end position="141"/>
    </location>
</feature>
<gene>
    <name evidence="2" type="ORF">UFOPK1824_00297</name>
    <name evidence="3" type="ORF">UFOPK2340_00387</name>
    <name evidence="4" type="ORF">UFOPK2772_00463</name>
    <name evidence="5" type="ORF">UFOPK2850_00993</name>
    <name evidence="6" type="ORF">UFOPK3027_00320</name>
    <name evidence="7" type="ORF">UFOPK3256_00923</name>
    <name evidence="8" type="ORF">UFOPK3827_00588</name>
    <name evidence="9" type="ORF">UFOPK3982_00686</name>
    <name evidence="10" type="ORF">UFOPK4120_00308</name>
    <name evidence="11" type="ORF">UFOPK4404_00545</name>
</gene>
<dbReference type="EMBL" id="CAEZYT010000017">
    <property type="protein sequence ID" value="CAB4733157.1"/>
    <property type="molecule type" value="Genomic_DNA"/>
</dbReference>
<evidence type="ECO:0000256" key="1">
    <source>
        <dbReference type="SAM" id="MobiDB-lite"/>
    </source>
</evidence>
<dbReference type="Gene3D" id="2.70.70.10">
    <property type="entry name" value="Glucose Permease (Domain IIA)"/>
    <property type="match status" value="1"/>
</dbReference>
<evidence type="ECO:0000313" key="8">
    <source>
        <dbReference type="EMBL" id="CAB4951607.1"/>
    </source>
</evidence>
<evidence type="ECO:0000313" key="7">
    <source>
        <dbReference type="EMBL" id="CAB4842768.1"/>
    </source>
</evidence>
<evidence type="ECO:0000313" key="4">
    <source>
        <dbReference type="EMBL" id="CAB4733157.1"/>
    </source>
</evidence>
<organism evidence="5">
    <name type="scientific">freshwater metagenome</name>
    <dbReference type="NCBI Taxonomy" id="449393"/>
    <lineage>
        <taxon>unclassified sequences</taxon>
        <taxon>metagenomes</taxon>
        <taxon>ecological metagenomes</taxon>
    </lineage>
</organism>
<evidence type="ECO:0000313" key="3">
    <source>
        <dbReference type="EMBL" id="CAB4670339.1"/>
    </source>
</evidence>
<dbReference type="EMBL" id="CAFBPO010000003">
    <property type="protein sequence ID" value="CAB5012123.1"/>
    <property type="molecule type" value="Genomic_DNA"/>
</dbReference>
<evidence type="ECO:0000313" key="10">
    <source>
        <dbReference type="EMBL" id="CAB5012123.1"/>
    </source>
</evidence>
<dbReference type="EMBL" id="CAFBNM010000005">
    <property type="protein sequence ID" value="CAB4951607.1"/>
    <property type="molecule type" value="Genomic_DNA"/>
</dbReference>
<sequence>MKKILTLALATTMALFGTQSADAANPKSGATCTKVNQKVNFADKTFTCVKKGSKLVWNAGVASAKPAVNKSASEGSLCTEGSTPTKSTNGTTLYCTKGADGKNSWRPQAQQGSGGGSGTGGGGSGTGGGGSGTGGGGSGNNQNTAFKLGQLGSSCSKNGEIGWNGFMTAICKKGKVSYVLAADVPKTPTNGYTSRPDWYPTLAQVLGGPSAKEPTCSPSTIKFTSPVLPLDQLAPSIPYGYMIGGHVTPIDHAYLGLKSLSKSASQLTAADYVAVTAPADGVITEVSNLGSPNSHRVVIDHGCNVYTVYMVMNKVTGVLASLASQASNNGYLKANVKVKAGEEFGRQAENMLDFNVFDGTTWLPGFQNPQAYLTQDAWKPYTADFLPFFASEIRNAMEAQLQKTSSPRVGKIDHDIAGTASGNWFLAGTNGYGGILNSDYENATAMLGSGSVPGKNDYSWSHLAIAPHQVDTKAWVFSSGWWNDPKGDADQAVLVVASGQVAPDKLTAASGMVVYKLAQLSYAPPAGVATNPPGSMAPWPVGYTIVTSRDRGVVALQVNADGSLSLELNTSITSISGLTAFTSAKRTYNR</sequence>